<dbReference type="Proteomes" id="UP000694846">
    <property type="component" value="Unplaced"/>
</dbReference>
<organism evidence="1 2">
    <name type="scientific">Sipha flava</name>
    <name type="common">yellow sugarcane aphid</name>
    <dbReference type="NCBI Taxonomy" id="143950"/>
    <lineage>
        <taxon>Eukaryota</taxon>
        <taxon>Metazoa</taxon>
        <taxon>Ecdysozoa</taxon>
        <taxon>Arthropoda</taxon>
        <taxon>Hexapoda</taxon>
        <taxon>Insecta</taxon>
        <taxon>Pterygota</taxon>
        <taxon>Neoptera</taxon>
        <taxon>Paraneoptera</taxon>
        <taxon>Hemiptera</taxon>
        <taxon>Sternorrhyncha</taxon>
        <taxon>Aphidomorpha</taxon>
        <taxon>Aphidoidea</taxon>
        <taxon>Aphididae</taxon>
        <taxon>Sipha</taxon>
    </lineage>
</organism>
<accession>A0A8B8FAV5</accession>
<dbReference type="AlphaFoldDB" id="A0A8B8FAV5"/>
<evidence type="ECO:0000313" key="1">
    <source>
        <dbReference type="Proteomes" id="UP000694846"/>
    </source>
</evidence>
<dbReference type="RefSeq" id="XP_025407537.1">
    <property type="nucleotide sequence ID" value="XM_025551752.1"/>
</dbReference>
<keyword evidence="1" id="KW-1185">Reference proteome</keyword>
<sequence length="130" mass="15588">MTGRDSENQDPWYCTVVFRSISCVRVFSFLSRFNFCYYNYSYHHHIQYFKIFLKSKSSSNFQVRVKELKPSCTTSHLYFSIHKHVSGLTLKFCGQQCMVEQLELDEIQDYSYIYIRFSNTAFCLHFSIVF</sequence>
<gene>
    <name evidence="2" type="primary">LOC112681501</name>
</gene>
<evidence type="ECO:0000313" key="2">
    <source>
        <dbReference type="RefSeq" id="XP_025407537.1"/>
    </source>
</evidence>
<proteinExistence type="predicted"/>
<name>A0A8B8FAV5_9HEMI</name>
<reference evidence="2" key="1">
    <citation type="submission" date="2025-08" db="UniProtKB">
        <authorList>
            <consortium name="RefSeq"/>
        </authorList>
    </citation>
    <scope>IDENTIFICATION</scope>
    <source>
        <tissue evidence="2">Whole body</tissue>
    </source>
</reference>
<protein>
    <submittedName>
        <fullName evidence="2">Uncharacterized protein LOC112681501</fullName>
    </submittedName>
</protein>
<dbReference type="GeneID" id="112681501"/>